<gene>
    <name evidence="1" type="ORF">ORI27_01230</name>
</gene>
<proteinExistence type="predicted"/>
<reference evidence="1 2" key="1">
    <citation type="submission" date="2022-11" db="EMBL/GenBank/DDBJ databases">
        <title>Mycobacterium sp. nov.</title>
        <authorList>
            <person name="Papic B."/>
            <person name="Spicic S."/>
            <person name="Duvnjak S."/>
        </authorList>
    </citation>
    <scope>NUCLEOTIDE SEQUENCE [LARGE SCALE GENOMIC DNA]</scope>
    <source>
        <strain evidence="1 2">CVI_P4</strain>
    </source>
</reference>
<dbReference type="RefSeq" id="WP_265994613.1">
    <property type="nucleotide sequence ID" value="NZ_JAPJDN010000001.1"/>
</dbReference>
<accession>A0ABT3S737</accession>
<sequence length="60" mass="6549">MDEKLDEHFRFEMSDDVDGVLATLAGDVEHDIVGTPGGPTSGRENVWVDLVAIIEQLPPD</sequence>
<organism evidence="1 2">
    <name type="scientific">Mycobacterium pinniadriaticum</name>
    <dbReference type="NCBI Taxonomy" id="2994102"/>
    <lineage>
        <taxon>Bacteria</taxon>
        <taxon>Bacillati</taxon>
        <taxon>Actinomycetota</taxon>
        <taxon>Actinomycetes</taxon>
        <taxon>Mycobacteriales</taxon>
        <taxon>Mycobacteriaceae</taxon>
        <taxon>Mycobacterium</taxon>
    </lineage>
</organism>
<keyword evidence="2" id="KW-1185">Reference proteome</keyword>
<comment type="caution">
    <text evidence="1">The sequence shown here is derived from an EMBL/GenBank/DDBJ whole genome shotgun (WGS) entry which is preliminary data.</text>
</comment>
<protein>
    <recommendedName>
        <fullName evidence="3">Polyketide cyclase</fullName>
    </recommendedName>
</protein>
<dbReference type="EMBL" id="JAPJDO010000001">
    <property type="protein sequence ID" value="MCX2935313.1"/>
    <property type="molecule type" value="Genomic_DNA"/>
</dbReference>
<name>A0ABT3S737_9MYCO</name>
<evidence type="ECO:0008006" key="3">
    <source>
        <dbReference type="Google" id="ProtNLM"/>
    </source>
</evidence>
<dbReference type="Proteomes" id="UP001300745">
    <property type="component" value="Unassembled WGS sequence"/>
</dbReference>
<evidence type="ECO:0000313" key="1">
    <source>
        <dbReference type="EMBL" id="MCX2935313.1"/>
    </source>
</evidence>
<evidence type="ECO:0000313" key="2">
    <source>
        <dbReference type="Proteomes" id="UP001300745"/>
    </source>
</evidence>